<evidence type="ECO:0000256" key="1">
    <source>
        <dbReference type="ARBA" id="ARBA00022801"/>
    </source>
</evidence>
<dbReference type="NCBIfam" id="TIGR00249">
    <property type="entry name" value="sixA"/>
    <property type="match status" value="1"/>
</dbReference>
<proteinExistence type="predicted"/>
<protein>
    <recommendedName>
        <fullName evidence="4">Phosphohistidine phosphatase SixA</fullName>
    </recommendedName>
</protein>
<organism evidence="2 3">
    <name type="scientific">Limnospira platensis NIES-46</name>
    <dbReference type="NCBI Taxonomy" id="1236695"/>
    <lineage>
        <taxon>Bacteria</taxon>
        <taxon>Bacillati</taxon>
        <taxon>Cyanobacteriota</taxon>
        <taxon>Cyanophyceae</taxon>
        <taxon>Oscillatoriophycideae</taxon>
        <taxon>Oscillatoriales</taxon>
        <taxon>Sirenicapillariaceae</taxon>
        <taxon>Limnospira</taxon>
    </lineage>
</organism>
<comment type="caution">
    <text evidence="2">The sequence shown here is derived from an EMBL/GenBank/DDBJ whole genome shotgun (WGS) entry which is preliminary data.</text>
</comment>
<dbReference type="InterPro" id="IPR004449">
    <property type="entry name" value="SixA"/>
</dbReference>
<dbReference type="InterPro" id="IPR051021">
    <property type="entry name" value="Mito_Ser/Thr_phosphatase"/>
</dbReference>
<sequence length="169" mass="19159">MSNLYLIRHGIAADRGTYQQDEQRPLTPEGDRKTRQVALTLKQLKIQFHCILSSPLVRARQTAEILQSTGLSLNHEILPALAPDGDIQQWLDWYGNHDKTREKDWALVGHQPDLGNWAEYLIWQKSADVLIVKKAGIIGIKIPKQGMIQGNSRLFWLTAPKFLLGLNEG</sequence>
<dbReference type="Gene3D" id="3.40.50.1240">
    <property type="entry name" value="Phosphoglycerate mutase-like"/>
    <property type="match status" value="1"/>
</dbReference>
<dbReference type="SUPFAM" id="SSF53254">
    <property type="entry name" value="Phosphoglycerate mutase-like"/>
    <property type="match status" value="1"/>
</dbReference>
<dbReference type="InterPro" id="IPR013078">
    <property type="entry name" value="His_Pase_superF_clade-1"/>
</dbReference>
<dbReference type="GeneID" id="301681963"/>
<evidence type="ECO:0008006" key="4">
    <source>
        <dbReference type="Google" id="ProtNLM"/>
    </source>
</evidence>
<dbReference type="EMBL" id="BIMW01000058">
    <property type="protein sequence ID" value="GCE93008.1"/>
    <property type="molecule type" value="Genomic_DNA"/>
</dbReference>
<evidence type="ECO:0000313" key="3">
    <source>
        <dbReference type="Proteomes" id="UP000326169"/>
    </source>
</evidence>
<dbReference type="Proteomes" id="UP000326169">
    <property type="component" value="Unassembled WGS sequence"/>
</dbReference>
<dbReference type="RefSeq" id="WP_006617604.1">
    <property type="nucleotide sequence ID" value="NZ_BIMW01000058.1"/>
</dbReference>
<dbReference type="PANTHER" id="PTHR20935">
    <property type="entry name" value="PHOSPHOGLYCERATE MUTASE-RELATED"/>
    <property type="match status" value="1"/>
</dbReference>
<keyword evidence="3" id="KW-1185">Reference proteome</keyword>
<dbReference type="CDD" id="cd07067">
    <property type="entry name" value="HP_PGM_like"/>
    <property type="match status" value="1"/>
</dbReference>
<name>A0A5M3T4T9_LIMPL</name>
<evidence type="ECO:0000313" key="2">
    <source>
        <dbReference type="EMBL" id="GCE93008.1"/>
    </source>
</evidence>
<dbReference type="InterPro" id="IPR029033">
    <property type="entry name" value="His_PPase_superfam"/>
</dbReference>
<dbReference type="PANTHER" id="PTHR20935:SF0">
    <property type="entry name" value="SERINE_THREONINE-PROTEIN PHOSPHATASE PGAM5, MITOCHONDRIAL"/>
    <property type="match status" value="1"/>
</dbReference>
<keyword evidence="1" id="KW-0378">Hydrolase</keyword>
<gene>
    <name evidence="2" type="ORF">NIES46_10570</name>
</gene>
<accession>A0A5M3T4T9</accession>
<reference evidence="2 3" key="1">
    <citation type="journal article" date="2019" name="J Genomics">
        <title>The Draft Genome of a Hydrogen-producing Cyanobacterium, Arthrospira platensis NIES-46.</title>
        <authorList>
            <person name="Suzuki S."/>
            <person name="Yamaguchi H."/>
            <person name="Kawachi M."/>
        </authorList>
    </citation>
    <scope>NUCLEOTIDE SEQUENCE [LARGE SCALE GENOMIC DNA]</scope>
    <source>
        <strain evidence="2 3">NIES-46</strain>
    </source>
</reference>
<dbReference type="Pfam" id="PF00300">
    <property type="entry name" value="His_Phos_1"/>
    <property type="match status" value="1"/>
</dbReference>
<dbReference type="SMART" id="SM00855">
    <property type="entry name" value="PGAM"/>
    <property type="match status" value="1"/>
</dbReference>